<dbReference type="InterPro" id="IPR050491">
    <property type="entry name" value="AmpC-like"/>
</dbReference>
<protein>
    <submittedName>
        <fullName evidence="2">D-alanyl-D-alanine carboxypeptidase</fullName>
        <ecNumber evidence="2">3.4.16.4</ecNumber>
    </submittedName>
</protein>
<proteinExistence type="predicted"/>
<dbReference type="InterPro" id="IPR012338">
    <property type="entry name" value="Beta-lactam/transpept-like"/>
</dbReference>
<dbReference type="PANTHER" id="PTHR46825:SF7">
    <property type="entry name" value="D-ALANYL-D-ALANINE CARBOXYPEPTIDASE"/>
    <property type="match status" value="1"/>
</dbReference>
<evidence type="ECO:0000313" key="2">
    <source>
        <dbReference type="EMBL" id="TWU14542.1"/>
    </source>
</evidence>
<keyword evidence="2" id="KW-0378">Hydrolase</keyword>
<dbReference type="Pfam" id="PF00144">
    <property type="entry name" value="Beta-lactamase"/>
    <property type="match status" value="1"/>
</dbReference>
<evidence type="ECO:0000259" key="1">
    <source>
        <dbReference type="Pfam" id="PF00144"/>
    </source>
</evidence>
<keyword evidence="2" id="KW-0645">Protease</keyword>
<dbReference type="EC" id="3.4.16.4" evidence="2"/>
<feature type="domain" description="Beta-lactamase-related" evidence="1">
    <location>
        <begin position="46"/>
        <end position="389"/>
    </location>
</feature>
<keyword evidence="2" id="KW-0121">Carboxypeptidase</keyword>
<name>A0A5C6BS40_9PLAN</name>
<organism evidence="2 3">
    <name type="scientific">Symmachiella macrocystis</name>
    <dbReference type="NCBI Taxonomy" id="2527985"/>
    <lineage>
        <taxon>Bacteria</taxon>
        <taxon>Pseudomonadati</taxon>
        <taxon>Planctomycetota</taxon>
        <taxon>Planctomycetia</taxon>
        <taxon>Planctomycetales</taxon>
        <taxon>Planctomycetaceae</taxon>
        <taxon>Symmachiella</taxon>
    </lineage>
</organism>
<dbReference type="EMBL" id="SJPP01000001">
    <property type="protein sequence ID" value="TWU14542.1"/>
    <property type="molecule type" value="Genomic_DNA"/>
</dbReference>
<keyword evidence="3" id="KW-1185">Reference proteome</keyword>
<dbReference type="AlphaFoldDB" id="A0A5C6BS40"/>
<evidence type="ECO:0000313" key="3">
    <source>
        <dbReference type="Proteomes" id="UP000320735"/>
    </source>
</evidence>
<comment type="caution">
    <text evidence="2">The sequence shown here is derived from an EMBL/GenBank/DDBJ whole genome shotgun (WGS) entry which is preliminary data.</text>
</comment>
<dbReference type="PANTHER" id="PTHR46825">
    <property type="entry name" value="D-ALANYL-D-ALANINE-CARBOXYPEPTIDASE/ENDOPEPTIDASE AMPH"/>
    <property type="match status" value="1"/>
</dbReference>
<gene>
    <name evidence="2" type="ORF">CA54_34110</name>
</gene>
<dbReference type="Proteomes" id="UP000320735">
    <property type="component" value="Unassembled WGS sequence"/>
</dbReference>
<dbReference type="InterPro" id="IPR001466">
    <property type="entry name" value="Beta-lactam-related"/>
</dbReference>
<dbReference type="GO" id="GO:0009002">
    <property type="term" value="F:serine-type D-Ala-D-Ala carboxypeptidase activity"/>
    <property type="evidence" value="ECO:0007669"/>
    <property type="project" value="UniProtKB-EC"/>
</dbReference>
<dbReference type="RefSeq" id="WP_197532500.1">
    <property type="nucleotide sequence ID" value="NZ_SJPP01000001.1"/>
</dbReference>
<dbReference type="Gene3D" id="3.40.710.10">
    <property type="entry name" value="DD-peptidase/beta-lactamase superfamily"/>
    <property type="match status" value="1"/>
</dbReference>
<reference evidence="2 3" key="1">
    <citation type="submission" date="2019-02" db="EMBL/GenBank/DDBJ databases">
        <title>Deep-cultivation of Planctomycetes and their phenomic and genomic characterization uncovers novel biology.</title>
        <authorList>
            <person name="Wiegand S."/>
            <person name="Jogler M."/>
            <person name="Boedeker C."/>
            <person name="Pinto D."/>
            <person name="Vollmers J."/>
            <person name="Rivas-Marin E."/>
            <person name="Kohn T."/>
            <person name="Peeters S.H."/>
            <person name="Heuer A."/>
            <person name="Rast P."/>
            <person name="Oberbeckmann S."/>
            <person name="Bunk B."/>
            <person name="Jeske O."/>
            <person name="Meyerdierks A."/>
            <person name="Storesund J.E."/>
            <person name="Kallscheuer N."/>
            <person name="Luecker S."/>
            <person name="Lage O.M."/>
            <person name="Pohl T."/>
            <person name="Merkel B.J."/>
            <person name="Hornburger P."/>
            <person name="Mueller R.-W."/>
            <person name="Bruemmer F."/>
            <person name="Labrenz M."/>
            <person name="Spormann A.M."/>
            <person name="Op Den Camp H."/>
            <person name="Overmann J."/>
            <person name="Amann R."/>
            <person name="Jetten M.S.M."/>
            <person name="Mascher T."/>
            <person name="Medema M.H."/>
            <person name="Devos D.P."/>
            <person name="Kaster A.-K."/>
            <person name="Ovreas L."/>
            <person name="Rohde M."/>
            <person name="Galperin M.Y."/>
            <person name="Jogler C."/>
        </authorList>
    </citation>
    <scope>NUCLEOTIDE SEQUENCE [LARGE SCALE GENOMIC DNA]</scope>
    <source>
        <strain evidence="2 3">CA54</strain>
    </source>
</reference>
<sequence>MRWRQHNLIAVGLLLPCLLVVDWQPACEAKEPDSFQTVERRFQLKLEELHRAHGFPGATAAFVMPDGRVGTAAVGLADVEHKIPMTTETRMLAGSIGKTFVAAVALQLASEGKLNLDDKISTWLGEEKWFAKLPNGSDITLRHLLTHSSGLTDHVDSVEYANAIVQEAIVSGDPDFVFGPERLVSFALNKEPLFAAGEGYSYTDTGYILVGLIIEKVSGRSYYEEVGERFLKPLKLTLTSPSNTRKLPGLAPGYLAKDNPLGLPPKNAEAGTMHFHPGNEWTGGGLCSNPRDLARWAMSLYGGKQFEPRWQKELLGSKVPIGKSNKGFYGLGVFITESELGTVYGHTGWFPGWVSSMAYFSKPDIAVAVQVNRDFQASPDAYASELVKVVLESPR</sequence>
<dbReference type="SUPFAM" id="SSF56601">
    <property type="entry name" value="beta-lactamase/transpeptidase-like"/>
    <property type="match status" value="1"/>
</dbReference>
<accession>A0A5C6BS40</accession>